<evidence type="ECO:0000256" key="2">
    <source>
        <dbReference type="SAM" id="Coils"/>
    </source>
</evidence>
<feature type="coiled-coil region" evidence="2">
    <location>
        <begin position="91"/>
        <end position="118"/>
    </location>
</feature>
<evidence type="ECO:0000313" key="4">
    <source>
        <dbReference type="Proteomes" id="UP000596742"/>
    </source>
</evidence>
<evidence type="ECO:0000256" key="1">
    <source>
        <dbReference type="ARBA" id="ARBA00008666"/>
    </source>
</evidence>
<sequence length="570" mass="64652">MALVLDPKVAAIMAMVEEEEMEEAARKKAKPKVKPPTNIEEFLAAEKLDDWPYPMATEGPLDLENEALLLGSQDDIAAIIRDSAPIGLHMMEDLESDLEDLEKKLKFYADQILAEDDQETKKVERLPFSSARTFMTEMTDSDAVKTHHSAKVPKSLDFAESMLETRKRTIEFCQFPGFRHGELVELPAQIESLPILHKITKAQDFNPGFKKFWKKLFLSEASVAVLQDTFWWIFLNKFDEGRNTTENKSLLYDRIADSYVALFTSIHNDVKDKFLGVYPNCLAQAVYLIYRQAFPESSNKLADEFKQELCNTVFEWITGIKAPGQIFNKWDVKKIETDSAKGKKADKQVSETTQKIMQAAALNKEVSASLDMESFHKVIDNLGSGGQGSVSSARQTPQGASREITKMTNFSLPTNGTVTSQQGMYNTFSRTSPSRLATCGSTVRRKFAQQSHQIGPGPEYERVMFNVQEGPTYRQLIQKSIAMSEAIQREYQKICEETDQEIYELKRRQRESNIEFNKLSKELMMTKNPLDLKILSDKILELYEKERDAILLDTDTDPAQSVAGADDEDT</sequence>
<keyword evidence="2" id="KW-0175">Coiled coil</keyword>
<comment type="caution">
    <text evidence="3">The sequence shown here is derived from an EMBL/GenBank/DDBJ whole genome shotgun (WGS) entry which is preliminary data.</text>
</comment>
<dbReference type="InterPro" id="IPR029417">
    <property type="entry name" value="FAM227"/>
</dbReference>
<dbReference type="EMBL" id="UYJE01003412">
    <property type="protein sequence ID" value="VDI19018.1"/>
    <property type="molecule type" value="Genomic_DNA"/>
</dbReference>
<comment type="similarity">
    <text evidence="1">Belongs to the FAM227 family.</text>
</comment>
<dbReference type="OrthoDB" id="73353at2759"/>
<organism evidence="3 4">
    <name type="scientific">Mytilus galloprovincialis</name>
    <name type="common">Mediterranean mussel</name>
    <dbReference type="NCBI Taxonomy" id="29158"/>
    <lineage>
        <taxon>Eukaryota</taxon>
        <taxon>Metazoa</taxon>
        <taxon>Spiralia</taxon>
        <taxon>Lophotrochozoa</taxon>
        <taxon>Mollusca</taxon>
        <taxon>Bivalvia</taxon>
        <taxon>Autobranchia</taxon>
        <taxon>Pteriomorphia</taxon>
        <taxon>Mytilida</taxon>
        <taxon>Mytiloidea</taxon>
        <taxon>Mytilidae</taxon>
        <taxon>Mytilinae</taxon>
        <taxon>Mytilus</taxon>
    </lineage>
</organism>
<evidence type="ECO:0000313" key="3">
    <source>
        <dbReference type="EMBL" id="VDI19018.1"/>
    </source>
</evidence>
<reference evidence="3" key="1">
    <citation type="submission" date="2018-11" db="EMBL/GenBank/DDBJ databases">
        <authorList>
            <person name="Alioto T."/>
            <person name="Alioto T."/>
        </authorList>
    </citation>
    <scope>NUCLEOTIDE SEQUENCE</scope>
</reference>
<proteinExistence type="inferred from homology"/>
<dbReference type="PANTHER" id="PTHR33560">
    <property type="entry name" value="PROTEIN FAM227B"/>
    <property type="match status" value="1"/>
</dbReference>
<gene>
    <name evidence="3" type="ORF">MGAL_10B043344</name>
</gene>
<keyword evidence="4" id="KW-1185">Reference proteome</keyword>
<dbReference type="AlphaFoldDB" id="A0A8B6DI37"/>
<dbReference type="PANTHER" id="PTHR33560:SF2">
    <property type="entry name" value="PROTEIN FAM227B"/>
    <property type="match status" value="1"/>
</dbReference>
<accession>A0A8B6DI37</accession>
<name>A0A8B6DI37_MYTGA</name>
<dbReference type="Proteomes" id="UP000596742">
    <property type="component" value="Unassembled WGS sequence"/>
</dbReference>
<dbReference type="Pfam" id="PF14922">
    <property type="entry name" value="FWWh"/>
    <property type="match status" value="1"/>
</dbReference>
<evidence type="ECO:0008006" key="5">
    <source>
        <dbReference type="Google" id="ProtNLM"/>
    </source>
</evidence>
<protein>
    <recommendedName>
        <fullName evidence="5">Protein FAM227B</fullName>
    </recommendedName>
</protein>